<evidence type="ECO:0000313" key="2">
    <source>
        <dbReference type="Proteomes" id="UP000242561"/>
    </source>
</evidence>
<keyword evidence="2" id="KW-1185">Reference proteome</keyword>
<organism evidence="1 2">
    <name type="scientific">Sphingorhabdus lutea</name>
    <dbReference type="NCBI Taxonomy" id="1913578"/>
    <lineage>
        <taxon>Bacteria</taxon>
        <taxon>Pseudomonadati</taxon>
        <taxon>Pseudomonadota</taxon>
        <taxon>Alphaproteobacteria</taxon>
        <taxon>Sphingomonadales</taxon>
        <taxon>Sphingomonadaceae</taxon>
        <taxon>Sphingorhabdus</taxon>
    </lineage>
</organism>
<name>A0A1L3J951_9SPHN</name>
<accession>A0A1L3J951</accession>
<gene>
    <name evidence="1" type="ORF">LPB140_01120</name>
</gene>
<dbReference type="OrthoDB" id="457594at2"/>
<protein>
    <submittedName>
        <fullName evidence="1">DUF3598 domain-containing protein</fullName>
    </submittedName>
</protein>
<dbReference type="AlphaFoldDB" id="A0A1L3J951"/>
<dbReference type="RefSeq" id="WP_072558312.1">
    <property type="nucleotide sequence ID" value="NZ_CP018154.1"/>
</dbReference>
<dbReference type="EMBL" id="CP018154">
    <property type="protein sequence ID" value="APG61666.1"/>
    <property type="molecule type" value="Genomic_DNA"/>
</dbReference>
<dbReference type="Proteomes" id="UP000242561">
    <property type="component" value="Chromosome"/>
</dbReference>
<reference evidence="1 2" key="1">
    <citation type="submission" date="2016-11" db="EMBL/GenBank/DDBJ databases">
        <title>Sphingorhabdus sp. LPB0140, isolated from marine environment.</title>
        <authorList>
            <person name="Kim E."/>
            <person name="Yi H."/>
        </authorList>
    </citation>
    <scope>NUCLEOTIDE SEQUENCE [LARGE SCALE GENOMIC DNA]</scope>
    <source>
        <strain evidence="1 2">LPB0140</strain>
    </source>
</reference>
<dbReference type="STRING" id="1913578.LPB140_01120"/>
<sequence>MSLKEKMPLLARHEGVWDGVYTYFNDKDEMIDQHKSRLLCRIMDDDAEYPYHQTNHYTWDDGRTDIRDFPATYRDGRVWWDNELIVGWASAVDLDEYNRTMMLYWQRTGDPSLYLYEMIQISDDGQSRCRTWHWIRDGKLETRTVIQETFVTKDWRKIDAEMAAKAA</sequence>
<evidence type="ECO:0000313" key="1">
    <source>
        <dbReference type="EMBL" id="APG61666.1"/>
    </source>
</evidence>
<proteinExistence type="predicted"/>
<dbReference type="KEGG" id="sphl:LPB140_01120"/>